<dbReference type="Proteomes" id="UP000680020">
    <property type="component" value="Unassembled WGS sequence"/>
</dbReference>
<organism evidence="1 2">
    <name type="scientific">Wohlfahrtiimonas chitiniclastica</name>
    <dbReference type="NCBI Taxonomy" id="400946"/>
    <lineage>
        <taxon>Bacteria</taxon>
        <taxon>Pseudomonadati</taxon>
        <taxon>Pseudomonadota</taxon>
        <taxon>Gammaproteobacteria</taxon>
        <taxon>Cardiobacteriales</taxon>
        <taxon>Ignatzschineriaceae</taxon>
        <taxon>Wohlfahrtiimonas</taxon>
    </lineage>
</organism>
<reference evidence="1" key="1">
    <citation type="submission" date="2021-03" db="EMBL/GenBank/DDBJ databases">
        <title>Identification and antibiotic profiling of Wohlfahrtiimonas chitiniclastica, an underestimated human pathogen.</title>
        <authorList>
            <person name="Kopf A."/>
            <person name="Bunk B."/>
            <person name="Coldewey S."/>
            <person name="Gunzer F."/>
            <person name="Riedel T."/>
            <person name="Schroettner P."/>
        </authorList>
    </citation>
    <scope>NUCLEOTIDE SEQUENCE</scope>
    <source>
        <strain evidence="1">DSM 100917</strain>
    </source>
</reference>
<comment type="caution">
    <text evidence="1">The sequence shown here is derived from an EMBL/GenBank/DDBJ whole genome shotgun (WGS) entry which is preliminary data.</text>
</comment>
<dbReference type="SUPFAM" id="SSF81901">
    <property type="entry name" value="HCP-like"/>
    <property type="match status" value="2"/>
</dbReference>
<dbReference type="InterPro" id="IPR006597">
    <property type="entry name" value="Sel1-like"/>
</dbReference>
<dbReference type="AlphaFoldDB" id="A0AB35BZ94"/>
<dbReference type="EMBL" id="JAGIBU010000002">
    <property type="protein sequence ID" value="MBS7824217.1"/>
    <property type="molecule type" value="Genomic_DNA"/>
</dbReference>
<dbReference type="InterPro" id="IPR050767">
    <property type="entry name" value="Sel1_AlgK"/>
</dbReference>
<accession>A0AB35BZ94</accession>
<evidence type="ECO:0000313" key="1">
    <source>
        <dbReference type="EMBL" id="MBS7824217.1"/>
    </source>
</evidence>
<dbReference type="Gene3D" id="1.25.40.10">
    <property type="entry name" value="Tetratricopeptide repeat domain"/>
    <property type="match status" value="2"/>
</dbReference>
<dbReference type="GO" id="GO:0036503">
    <property type="term" value="P:ERAD pathway"/>
    <property type="evidence" value="ECO:0007669"/>
    <property type="project" value="TreeGrafter"/>
</dbReference>
<dbReference type="RefSeq" id="WP_213402423.1">
    <property type="nucleotide sequence ID" value="NZ_JAGIBT010000002.1"/>
</dbReference>
<gene>
    <name evidence="1" type="ORF">J7561_03240</name>
</gene>
<dbReference type="InterPro" id="IPR011990">
    <property type="entry name" value="TPR-like_helical_dom_sf"/>
</dbReference>
<dbReference type="PANTHER" id="PTHR11102">
    <property type="entry name" value="SEL-1-LIKE PROTEIN"/>
    <property type="match status" value="1"/>
</dbReference>
<dbReference type="PANTHER" id="PTHR11102:SF160">
    <property type="entry name" value="ERAD-ASSOCIATED E3 UBIQUITIN-PROTEIN LIGASE COMPONENT HRD3"/>
    <property type="match status" value="1"/>
</dbReference>
<dbReference type="Pfam" id="PF08238">
    <property type="entry name" value="Sel1"/>
    <property type="match status" value="7"/>
</dbReference>
<sequence length="288" mass="31359">MKKLLLPIVCAVLLAGCQSIPSHELTDETADSLYHKGMQALSPISRDVNPKRAKAYFEAASEKGSAEANNALGVMYDQGIAVKQNKVRALNYYKAAADMGLAAAQYNLAVHYYENDPKNPALMYYLNEALKQNNSSAQLFLGQIQLEQGDVKKAYRNLSKAAAQEQPDALMLIAMMNKEGKGTPKDSAAARHHLMQATELGQPDAAFILGSMYLYGDGAPKNPAKALKYFEKAAELGHTKALVNLAIMHVKGEGTEIDLEKAAKLFKIAADRGDEQAKLVMLSLQNKK</sequence>
<proteinExistence type="predicted"/>
<dbReference type="PROSITE" id="PS51257">
    <property type="entry name" value="PROKAR_LIPOPROTEIN"/>
    <property type="match status" value="1"/>
</dbReference>
<evidence type="ECO:0000313" key="2">
    <source>
        <dbReference type="Proteomes" id="UP000680020"/>
    </source>
</evidence>
<name>A0AB35BZ94_9GAMM</name>
<protein>
    <submittedName>
        <fullName evidence="1">SEL1-like repeat protein</fullName>
    </submittedName>
</protein>
<dbReference type="SMART" id="SM00671">
    <property type="entry name" value="SEL1"/>
    <property type="match status" value="7"/>
</dbReference>